<protein>
    <submittedName>
        <fullName evidence="1">Uncharacterized protein</fullName>
    </submittedName>
</protein>
<reference evidence="1 2" key="1">
    <citation type="submission" date="2021-06" db="EMBL/GenBank/DDBJ databases">
        <authorList>
            <person name="Jeong J.W."/>
        </authorList>
    </citation>
    <scope>NUCLEOTIDE SEQUENCE [LARGE SCALE GENOMIC DNA]</scope>
    <source>
        <strain evidence="1 2">MMS21-TAE1-1</strain>
    </source>
</reference>
<accession>A0ABS6I3B7</accession>
<keyword evidence="2" id="KW-1185">Reference proteome</keyword>
<name>A0ABS6I3B7_9MICC</name>
<sequence>MTALTIGCVFNNGLPIHIGAALPGHANLRNTRGYVAVFDEDEVRHYQMHIARRRALRPDHEYRLVTGAEWEEFEEHFDKRKVELGACGRPYGAPCAHEHACVRCPMLHVEPRMIARLDDLEADLITRRERAEKEGKSGEVDGLELTPGRLHDKHSRAMRLQTQNPTALHVQGSDPFRSGLIRLLAVS</sequence>
<organism evidence="1 2">
    <name type="scientific">Paenarthrobacter aromaticivorans</name>
    <dbReference type="NCBI Taxonomy" id="2849150"/>
    <lineage>
        <taxon>Bacteria</taxon>
        <taxon>Bacillati</taxon>
        <taxon>Actinomycetota</taxon>
        <taxon>Actinomycetes</taxon>
        <taxon>Micrococcales</taxon>
        <taxon>Micrococcaceae</taxon>
        <taxon>Paenarthrobacter</taxon>
    </lineage>
</organism>
<dbReference type="EMBL" id="JAHOPC010000002">
    <property type="protein sequence ID" value="MBU8865539.1"/>
    <property type="molecule type" value="Genomic_DNA"/>
</dbReference>
<comment type="caution">
    <text evidence="1">The sequence shown here is derived from an EMBL/GenBank/DDBJ whole genome shotgun (WGS) entry which is preliminary data.</text>
</comment>
<evidence type="ECO:0000313" key="2">
    <source>
        <dbReference type="Proteomes" id="UP000824166"/>
    </source>
</evidence>
<gene>
    <name evidence="1" type="ORF">KSW38_04460</name>
</gene>
<dbReference type="Proteomes" id="UP000824166">
    <property type="component" value="Unassembled WGS sequence"/>
</dbReference>
<evidence type="ECO:0000313" key="1">
    <source>
        <dbReference type="EMBL" id="MBU8865539.1"/>
    </source>
</evidence>
<proteinExistence type="predicted"/>
<dbReference type="RefSeq" id="WP_216923154.1">
    <property type="nucleotide sequence ID" value="NZ_JAHOPC010000002.1"/>
</dbReference>